<dbReference type="AlphaFoldDB" id="A0A0V1A5R1"/>
<reference evidence="1 2" key="1">
    <citation type="submission" date="2015-01" db="EMBL/GenBank/DDBJ databases">
        <title>Evolution of Trichinella species and genotypes.</title>
        <authorList>
            <person name="Korhonen P.K."/>
            <person name="Edoardo P."/>
            <person name="Giuseppe L.R."/>
            <person name="Gasser R.B."/>
        </authorList>
    </citation>
    <scope>NUCLEOTIDE SEQUENCE [LARGE SCALE GENOMIC DNA]</scope>
    <source>
        <strain evidence="1">ISS2496</strain>
    </source>
</reference>
<accession>A0A0V1A5R1</accession>
<evidence type="ECO:0000313" key="1">
    <source>
        <dbReference type="EMBL" id="KRY20166.1"/>
    </source>
</evidence>
<dbReference type="Proteomes" id="UP000054783">
    <property type="component" value="Unassembled WGS sequence"/>
</dbReference>
<comment type="caution">
    <text evidence="1">The sequence shown here is derived from an EMBL/GenBank/DDBJ whole genome shotgun (WGS) entry which is preliminary data.</text>
</comment>
<evidence type="ECO:0000313" key="2">
    <source>
        <dbReference type="Proteomes" id="UP000054783"/>
    </source>
</evidence>
<proteinExistence type="predicted"/>
<gene>
    <name evidence="1" type="ORF">T12_3683</name>
</gene>
<dbReference type="EMBL" id="JYDQ01000027">
    <property type="protein sequence ID" value="KRY20166.1"/>
    <property type="molecule type" value="Genomic_DNA"/>
</dbReference>
<organism evidence="1 2">
    <name type="scientific">Trichinella patagoniensis</name>
    <dbReference type="NCBI Taxonomy" id="990121"/>
    <lineage>
        <taxon>Eukaryota</taxon>
        <taxon>Metazoa</taxon>
        <taxon>Ecdysozoa</taxon>
        <taxon>Nematoda</taxon>
        <taxon>Enoplea</taxon>
        <taxon>Dorylaimia</taxon>
        <taxon>Trichinellida</taxon>
        <taxon>Trichinellidae</taxon>
        <taxon>Trichinella</taxon>
    </lineage>
</organism>
<keyword evidence="2" id="KW-1185">Reference proteome</keyword>
<name>A0A0V1A5R1_9BILA</name>
<protein>
    <submittedName>
        <fullName evidence="1">Uncharacterized protein</fullName>
    </submittedName>
</protein>
<sequence>MVHCADGILMKVFSNSIQIRNSQLSSKYSLMKNAFATALGNCSFLVLRFNKYVANVRQKMRQTTNIGWKILQSHICFISACFLSVTFDKSMTFHKIDLNGKLEIQHSGSESFKGVNYIAQFEILHLK</sequence>
<dbReference type="OrthoDB" id="10622756at2759"/>